<dbReference type="InterPro" id="IPR036291">
    <property type="entry name" value="NAD(P)-bd_dom_sf"/>
</dbReference>
<dbReference type="Proteomes" id="UP000184241">
    <property type="component" value="Unassembled WGS sequence"/>
</dbReference>
<keyword evidence="2 4" id="KW-0560">Oxidoreductase</keyword>
<dbReference type="SUPFAM" id="SSF52283">
    <property type="entry name" value="Formate/glycerate dehydrogenase catalytic domain-like"/>
    <property type="match status" value="1"/>
</dbReference>
<proteinExistence type="inferred from homology"/>
<dbReference type="PANTHER" id="PTHR43761">
    <property type="entry name" value="D-ISOMER SPECIFIC 2-HYDROXYACID DEHYDROGENASE FAMILY PROTEIN (AFU_ORTHOLOGUE AFUA_1G13630)"/>
    <property type="match status" value="1"/>
</dbReference>
<evidence type="ECO:0000256" key="1">
    <source>
        <dbReference type="ARBA" id="ARBA00005854"/>
    </source>
</evidence>
<reference evidence="7 8" key="1">
    <citation type="submission" date="2016-11" db="EMBL/GenBank/DDBJ databases">
        <authorList>
            <person name="Jaros S."/>
            <person name="Januszkiewicz K."/>
            <person name="Wedrychowicz H."/>
        </authorList>
    </citation>
    <scope>NUCLEOTIDE SEQUENCE [LARGE SCALE GENOMIC DNA]</scope>
    <source>
        <strain evidence="7 8">DSM 6191</strain>
    </source>
</reference>
<dbReference type="InterPro" id="IPR029753">
    <property type="entry name" value="D-isomer_DH_CS"/>
</dbReference>
<dbReference type="NCBIfam" id="NF006263">
    <property type="entry name" value="PRK08410.1"/>
    <property type="match status" value="1"/>
</dbReference>
<dbReference type="GO" id="GO:0051287">
    <property type="term" value="F:NAD binding"/>
    <property type="evidence" value="ECO:0007669"/>
    <property type="project" value="InterPro"/>
</dbReference>
<dbReference type="Pfam" id="PF02826">
    <property type="entry name" value="2-Hacid_dh_C"/>
    <property type="match status" value="1"/>
</dbReference>
<dbReference type="EMBL" id="FQXU01000007">
    <property type="protein sequence ID" value="SHI19219.1"/>
    <property type="molecule type" value="Genomic_DNA"/>
</dbReference>
<dbReference type="PANTHER" id="PTHR43761:SF1">
    <property type="entry name" value="D-ISOMER SPECIFIC 2-HYDROXYACID DEHYDROGENASE CATALYTIC DOMAIN-CONTAINING PROTEIN-RELATED"/>
    <property type="match status" value="1"/>
</dbReference>
<protein>
    <submittedName>
        <fullName evidence="7">Glycerate dehydrogenase</fullName>
    </submittedName>
</protein>
<evidence type="ECO:0000256" key="2">
    <source>
        <dbReference type="ARBA" id="ARBA00023002"/>
    </source>
</evidence>
<evidence type="ECO:0000313" key="8">
    <source>
        <dbReference type="Proteomes" id="UP000184241"/>
    </source>
</evidence>
<feature type="domain" description="D-isomer specific 2-hydroxyacid dehydrogenase catalytic" evidence="5">
    <location>
        <begin position="13"/>
        <end position="317"/>
    </location>
</feature>
<evidence type="ECO:0000259" key="5">
    <source>
        <dbReference type="Pfam" id="PF00389"/>
    </source>
</evidence>
<accession>A0A1M5Z4S9</accession>
<name>A0A1M5Z4S9_9CLOT</name>
<dbReference type="Gene3D" id="3.40.50.720">
    <property type="entry name" value="NAD(P)-binding Rossmann-like Domain"/>
    <property type="match status" value="2"/>
</dbReference>
<sequence length="318" mass="35083">MRKIVILDGISMGNVDFSLLNSLGEVTYYDLTEDNEVASRIQDANVILTNKVELNKDNLSNAKNLELICEMATGFNNIDIEYAKEKGIAVTNVAGYSTNSVAQHTFATLLHLYNEIAYYDDYVKSGNYAKSPIFTHIDREFNDISGKTWGIIGLGAIGRKVAAIATAFGAEVQYYSASGNNNNADYTKVELDELLSTSDIISIHAPLNDKTLGLINYENLKKMKKSSVLVNMGRGPIVKEEDLAKALDEGLIKGAALDVFVSEPIGKDSPLLQIKNKDRLVATPHIAWASVEAREKLFGYLIENIEAFYKGEKKNRIV</sequence>
<dbReference type="InterPro" id="IPR006140">
    <property type="entry name" value="D-isomer_DH_NAD-bd"/>
</dbReference>
<dbReference type="InterPro" id="IPR006139">
    <property type="entry name" value="D-isomer_2_OHA_DH_cat_dom"/>
</dbReference>
<dbReference type="GO" id="GO:0016616">
    <property type="term" value="F:oxidoreductase activity, acting on the CH-OH group of donors, NAD or NADP as acceptor"/>
    <property type="evidence" value="ECO:0007669"/>
    <property type="project" value="InterPro"/>
</dbReference>
<dbReference type="SUPFAM" id="SSF51735">
    <property type="entry name" value="NAD(P)-binding Rossmann-fold domains"/>
    <property type="match status" value="1"/>
</dbReference>
<organism evidence="7 8">
    <name type="scientific">Clostridium intestinale DSM 6191</name>
    <dbReference type="NCBI Taxonomy" id="1121320"/>
    <lineage>
        <taxon>Bacteria</taxon>
        <taxon>Bacillati</taxon>
        <taxon>Bacillota</taxon>
        <taxon>Clostridia</taxon>
        <taxon>Eubacteriales</taxon>
        <taxon>Clostridiaceae</taxon>
        <taxon>Clostridium</taxon>
    </lineage>
</organism>
<evidence type="ECO:0000256" key="3">
    <source>
        <dbReference type="ARBA" id="ARBA00023027"/>
    </source>
</evidence>
<dbReference type="AlphaFoldDB" id="A0A1M5Z4S9"/>
<evidence type="ECO:0000313" key="7">
    <source>
        <dbReference type="EMBL" id="SHI19219.1"/>
    </source>
</evidence>
<dbReference type="InterPro" id="IPR050418">
    <property type="entry name" value="D-iso_2-hydroxyacid_DH_PdxB"/>
</dbReference>
<evidence type="ECO:0000256" key="4">
    <source>
        <dbReference type="RuleBase" id="RU003719"/>
    </source>
</evidence>
<comment type="similarity">
    <text evidence="1 4">Belongs to the D-isomer specific 2-hydroxyacid dehydrogenase family.</text>
</comment>
<dbReference type="Pfam" id="PF00389">
    <property type="entry name" value="2-Hacid_dh"/>
    <property type="match status" value="1"/>
</dbReference>
<dbReference type="PROSITE" id="PS00670">
    <property type="entry name" value="D_2_HYDROXYACID_DH_2"/>
    <property type="match status" value="1"/>
</dbReference>
<evidence type="ECO:0000259" key="6">
    <source>
        <dbReference type="Pfam" id="PF02826"/>
    </source>
</evidence>
<dbReference type="RefSeq" id="WP_073020035.1">
    <property type="nucleotide sequence ID" value="NZ_FQXU01000007.1"/>
</dbReference>
<gene>
    <name evidence="7" type="ORF">SAMN02745941_02595</name>
</gene>
<keyword evidence="3" id="KW-0520">NAD</keyword>
<feature type="domain" description="D-isomer specific 2-hydroxyacid dehydrogenase NAD-binding" evidence="6">
    <location>
        <begin position="107"/>
        <end position="287"/>
    </location>
</feature>
<dbReference type="CDD" id="cd12162">
    <property type="entry name" value="2-Hacid_dh_4"/>
    <property type="match status" value="1"/>
</dbReference>